<evidence type="ECO:0000256" key="12">
    <source>
        <dbReference type="ARBA" id="ARBA00034013"/>
    </source>
</evidence>
<dbReference type="InterPro" id="IPR044901">
    <property type="entry name" value="Trehalose_TreZ_E-set_sf"/>
</dbReference>
<dbReference type="InterPro" id="IPR013783">
    <property type="entry name" value="Ig-like_fold"/>
</dbReference>
<sequence length="598" mass="64958">MTGRTGRGWEDDGWRPQVWAPSAHAVGLRTGSDEVAMVRRDDGWWAAPHTLPHGTDYAFTVDGSGPLPDPRSAWQPHGVHDPSRVFDPTRHRWADQGWAGRDVRGSVMYELHVGTFTPAGTLDSAIERLPYLADLGVETIELMPLAAFPGVHGWGYDGVALYAVHEPYGGPAAFQRFVDAAHAEGLAVCLDVVYNHLGPSGNYLMRFGPYFTDTHETPWGWAVNLDAPGAEGTRAFLVDNAVRWMRDFHVDALRLDAVHALADDSDRHLLAELADTVSALAAEVGRPLALVAESDLNDPRTVLPTADGGLGMTAQWADDVHHALHAWVTGERHGYYADFGSAATLAHALTRVFVHDGGWSTFRGRTWGAPVPPGTDGHRFVVFAANHDQVGNRAMGDRPASRLPAGRLAASAAAVLTSPFTPMLFMGEEWGARTPFQYFTDHAEPELVEGIRRGRTEEFAGHGWAELYGGPPDVPDPQSLETVHASRLDWTEPDRAEHARLLRWYRTLTGLRRHEPELASGDLDATRAVPAPDDAWVVLHRGDLRVVLHVGEGAAEIPVGGEPAQLLAAWEPVEMRPGAVSLPGPGAAVVRVTSVEAR</sequence>
<keyword evidence="9 14" id="KW-0326">Glycosidase</keyword>
<evidence type="ECO:0000256" key="11">
    <source>
        <dbReference type="ARBA" id="ARBA00033284"/>
    </source>
</evidence>
<dbReference type="PANTHER" id="PTHR43651:SF11">
    <property type="entry name" value="MALTO-OLIGOSYLTREHALOSE TREHALOHYDROLASE"/>
    <property type="match status" value="1"/>
</dbReference>
<keyword evidence="7 14" id="KW-0378">Hydrolase</keyword>
<evidence type="ECO:0000256" key="3">
    <source>
        <dbReference type="ARBA" id="ARBA00008061"/>
    </source>
</evidence>
<dbReference type="InterPro" id="IPR012768">
    <property type="entry name" value="Trehalose_TreZ"/>
</dbReference>
<dbReference type="SUPFAM" id="SSF81296">
    <property type="entry name" value="E set domains"/>
    <property type="match status" value="1"/>
</dbReference>
<comment type="pathway">
    <text evidence="2 14">Glycan biosynthesis; trehalose biosynthesis.</text>
</comment>
<evidence type="ECO:0000256" key="1">
    <source>
        <dbReference type="ARBA" id="ARBA00004496"/>
    </source>
</evidence>
<evidence type="ECO:0000256" key="10">
    <source>
        <dbReference type="ARBA" id="ARBA00032057"/>
    </source>
</evidence>
<keyword evidence="17" id="KW-1185">Reference proteome</keyword>
<evidence type="ECO:0000259" key="15">
    <source>
        <dbReference type="SMART" id="SM00642"/>
    </source>
</evidence>
<dbReference type="PANTHER" id="PTHR43651">
    <property type="entry name" value="1,4-ALPHA-GLUCAN-BRANCHING ENZYME"/>
    <property type="match status" value="1"/>
</dbReference>
<organism evidence="16 17">
    <name type="scientific">Actinotalea lenta</name>
    <dbReference type="NCBI Taxonomy" id="3064654"/>
    <lineage>
        <taxon>Bacteria</taxon>
        <taxon>Bacillati</taxon>
        <taxon>Actinomycetota</taxon>
        <taxon>Actinomycetes</taxon>
        <taxon>Micrococcales</taxon>
        <taxon>Cellulomonadaceae</taxon>
        <taxon>Actinotalea</taxon>
    </lineage>
</organism>
<accession>A0ABT9DED7</accession>
<comment type="catalytic activity">
    <reaction evidence="12 14">
        <text>hydrolysis of (1-&gt;4)-alpha-D-glucosidic linkage in 4-alpha-D-[(1-&gt;4)-alpha-D-glucanosyl]n trehalose to yield trehalose and (1-&gt;4)-alpha-D-glucan.</text>
        <dbReference type="EC" id="3.2.1.141"/>
    </reaction>
</comment>
<evidence type="ECO:0000256" key="13">
    <source>
        <dbReference type="NCBIfam" id="TIGR02402"/>
    </source>
</evidence>
<evidence type="ECO:0000256" key="5">
    <source>
        <dbReference type="ARBA" id="ARBA00015938"/>
    </source>
</evidence>
<dbReference type="Gene3D" id="3.20.20.80">
    <property type="entry name" value="Glycosidases"/>
    <property type="match status" value="1"/>
</dbReference>
<dbReference type="PIRSF" id="PIRSF006337">
    <property type="entry name" value="Trehalose_TreZ"/>
    <property type="match status" value="1"/>
</dbReference>
<comment type="similarity">
    <text evidence="3 14">Belongs to the glycosyl hydrolase 13 family.</text>
</comment>
<evidence type="ECO:0000313" key="16">
    <source>
        <dbReference type="EMBL" id="MDO8107891.1"/>
    </source>
</evidence>
<dbReference type="CDD" id="cd02853">
    <property type="entry name" value="E_set_MTHase_like_N"/>
    <property type="match status" value="1"/>
</dbReference>
<dbReference type="RefSeq" id="WP_304601492.1">
    <property type="nucleotide sequence ID" value="NZ_JAUQYP010000001.1"/>
</dbReference>
<proteinExistence type="inferred from homology"/>
<dbReference type="SUPFAM" id="SSF51445">
    <property type="entry name" value="(Trans)glycosidases"/>
    <property type="match status" value="1"/>
</dbReference>
<dbReference type="InterPro" id="IPR014756">
    <property type="entry name" value="Ig_E-set"/>
</dbReference>
<evidence type="ECO:0000256" key="14">
    <source>
        <dbReference type="PIRNR" id="PIRNR006337"/>
    </source>
</evidence>
<feature type="domain" description="Glycosyl hydrolase family 13 catalytic" evidence="15">
    <location>
        <begin position="110"/>
        <end position="455"/>
    </location>
</feature>
<keyword evidence="6" id="KW-0963">Cytoplasm</keyword>
<evidence type="ECO:0000313" key="17">
    <source>
        <dbReference type="Proteomes" id="UP001232536"/>
    </source>
</evidence>
<dbReference type="EC" id="3.2.1.141" evidence="4 13"/>
<keyword evidence="8" id="KW-0119">Carbohydrate metabolism</keyword>
<dbReference type="Gene3D" id="1.10.10.760">
    <property type="entry name" value="E-set domains of sugar-utilizing enzymes"/>
    <property type="match status" value="1"/>
</dbReference>
<gene>
    <name evidence="16" type="primary">treZ</name>
    <name evidence="16" type="ORF">Q6348_11860</name>
</gene>
<dbReference type="InterPro" id="IPR017853">
    <property type="entry name" value="GH"/>
</dbReference>
<dbReference type="InterPro" id="IPR006047">
    <property type="entry name" value="GH13_cat_dom"/>
</dbReference>
<comment type="caution">
    <text evidence="16">The sequence shown here is derived from an EMBL/GenBank/DDBJ whole genome shotgun (WGS) entry which is preliminary data.</text>
</comment>
<reference evidence="16 17" key="1">
    <citation type="submission" date="2023-07" db="EMBL/GenBank/DDBJ databases">
        <title>Description of novel actinomycetes strains, isolated from tidal flat sediment.</title>
        <authorList>
            <person name="Lu C."/>
        </authorList>
    </citation>
    <scope>NUCLEOTIDE SEQUENCE [LARGE SCALE GENOMIC DNA]</scope>
    <source>
        <strain evidence="16 17">SYSU T00b441</strain>
    </source>
</reference>
<evidence type="ECO:0000256" key="6">
    <source>
        <dbReference type="ARBA" id="ARBA00022490"/>
    </source>
</evidence>
<evidence type="ECO:0000256" key="7">
    <source>
        <dbReference type="ARBA" id="ARBA00022801"/>
    </source>
</evidence>
<dbReference type="Pfam" id="PF00128">
    <property type="entry name" value="Alpha-amylase"/>
    <property type="match status" value="1"/>
</dbReference>
<protein>
    <recommendedName>
        <fullName evidence="5 13">Malto-oligosyltrehalose trehalohydrolase</fullName>
        <shortName evidence="14">MTHase</shortName>
        <ecNumber evidence="4 13">3.2.1.141</ecNumber>
    </recommendedName>
    <alternativeName>
        <fullName evidence="11 14">4-alpha-D-((1-&gt;4)-alpha-D-glucano)trehalose trehalohydrolase</fullName>
    </alternativeName>
    <alternativeName>
        <fullName evidence="10 14">Maltooligosyl trehalose trehalohydrolase</fullName>
    </alternativeName>
</protein>
<comment type="subcellular location">
    <subcellularLocation>
        <location evidence="1">Cytoplasm</location>
    </subcellularLocation>
</comment>
<name>A0ABT9DED7_9CELL</name>
<evidence type="ECO:0000256" key="8">
    <source>
        <dbReference type="ARBA" id="ARBA00023277"/>
    </source>
</evidence>
<evidence type="ECO:0000256" key="9">
    <source>
        <dbReference type="ARBA" id="ARBA00023295"/>
    </source>
</evidence>
<dbReference type="Gene3D" id="2.60.40.10">
    <property type="entry name" value="Immunoglobulins"/>
    <property type="match status" value="1"/>
</dbReference>
<dbReference type="Proteomes" id="UP001232536">
    <property type="component" value="Unassembled WGS sequence"/>
</dbReference>
<evidence type="ECO:0000256" key="4">
    <source>
        <dbReference type="ARBA" id="ARBA00012268"/>
    </source>
</evidence>
<dbReference type="NCBIfam" id="TIGR02402">
    <property type="entry name" value="trehalose_TreZ"/>
    <property type="match status" value="1"/>
</dbReference>
<dbReference type="CDD" id="cd11325">
    <property type="entry name" value="AmyAc_GTHase"/>
    <property type="match status" value="1"/>
</dbReference>
<evidence type="ECO:0000256" key="2">
    <source>
        <dbReference type="ARBA" id="ARBA00005199"/>
    </source>
</evidence>
<dbReference type="EMBL" id="JAUQYP010000001">
    <property type="protein sequence ID" value="MDO8107891.1"/>
    <property type="molecule type" value="Genomic_DNA"/>
</dbReference>
<dbReference type="SMART" id="SM00642">
    <property type="entry name" value="Aamy"/>
    <property type="match status" value="1"/>
</dbReference>